<protein>
    <submittedName>
        <fullName evidence="6">Uncharacterized protein</fullName>
    </submittedName>
</protein>
<dbReference type="PROSITE" id="PS51294">
    <property type="entry name" value="HTH_MYB"/>
    <property type="match status" value="1"/>
</dbReference>
<feature type="compositionally biased region" description="Polar residues" evidence="3">
    <location>
        <begin position="250"/>
        <end position="270"/>
    </location>
</feature>
<sequence length="592" mass="67199">MDDDICRWIIEFILRSPMDNHLQKRVMAVVPLSDKDFRLKKTVLLKSIESEILEVVLTEKLLGMFELIEQLDKAEGLALMESMKAAYCAVAVECTVKFLLVEGICKHGRYFDAVKRIWRGRVTGLERSGKSELVSRELKAWKDEFEASLCDKNIRKKLMHMNTRYDALKLTGDYLSEVWAVMGPSFIQLSASLMDKRMVNGMQPIQLGQETNKFASEREDVGGSDGIELPSQTDNHAGPEWQGSGRVLSQPGTRTDLPNSHQDLGTNEGSKQPALVAMTTERVQELATETAEGQESVEKEVAVLHNPSPHRDERVQELATETAEGQESVEKEVAVLHKPSPRRDENVRTSAMPRCKSLAFHRRVRGGARISQLEDLENENDNSFERYTRLDTPEVNRVREALRTSSLELQAVVKDPLPDALRIAESVANDLAERNKTCENPLEGQNDAGAANPTINKGVLPLQSVSTNLKNPGYGHKTVFPRPSIMERNSTACTYEWNDSIDDSPEGSHANRLRLPSPKRKVISPLKKYEETKVVRRRQCKKWSLLEEDTLRIAVQRFGKGNWKLILNSYRDIFDERTEVDLKDKWRNMTRY</sequence>
<name>A0ABP0Y2G6_9ROSI</name>
<comment type="subcellular location">
    <subcellularLocation>
        <location evidence="1">Nucleus</location>
    </subcellularLocation>
</comment>
<feature type="domain" description="HTH myb-type" evidence="5">
    <location>
        <begin position="542"/>
        <end position="592"/>
    </location>
</feature>
<feature type="region of interest" description="Disordered" evidence="3">
    <location>
        <begin position="218"/>
        <end position="273"/>
    </location>
</feature>
<dbReference type="PROSITE" id="PS50090">
    <property type="entry name" value="MYB_LIKE"/>
    <property type="match status" value="1"/>
</dbReference>
<dbReference type="PANTHER" id="PTHR46993:SF6">
    <property type="entry name" value="MYB TRANSCRIPTION FACTOR"/>
    <property type="match status" value="1"/>
</dbReference>
<dbReference type="Proteomes" id="UP001642487">
    <property type="component" value="Chromosome 2"/>
</dbReference>
<proteinExistence type="predicted"/>
<dbReference type="Pfam" id="PF00249">
    <property type="entry name" value="Myb_DNA-binding"/>
    <property type="match status" value="1"/>
</dbReference>
<dbReference type="InterPro" id="IPR009057">
    <property type="entry name" value="Homeodomain-like_sf"/>
</dbReference>
<organism evidence="6 7">
    <name type="scientific">Citrullus colocynthis</name>
    <name type="common">colocynth</name>
    <dbReference type="NCBI Taxonomy" id="252529"/>
    <lineage>
        <taxon>Eukaryota</taxon>
        <taxon>Viridiplantae</taxon>
        <taxon>Streptophyta</taxon>
        <taxon>Embryophyta</taxon>
        <taxon>Tracheophyta</taxon>
        <taxon>Spermatophyta</taxon>
        <taxon>Magnoliopsida</taxon>
        <taxon>eudicotyledons</taxon>
        <taxon>Gunneridae</taxon>
        <taxon>Pentapetalae</taxon>
        <taxon>rosids</taxon>
        <taxon>fabids</taxon>
        <taxon>Cucurbitales</taxon>
        <taxon>Cucurbitaceae</taxon>
        <taxon>Benincaseae</taxon>
        <taxon>Citrullus</taxon>
    </lineage>
</organism>
<accession>A0ABP0Y2G6</accession>
<reference evidence="6 7" key="1">
    <citation type="submission" date="2024-03" db="EMBL/GenBank/DDBJ databases">
        <authorList>
            <person name="Gkanogiannis A."/>
            <person name="Becerra Lopez-Lavalle L."/>
        </authorList>
    </citation>
    <scope>NUCLEOTIDE SEQUENCE [LARGE SCALE GENOMIC DNA]</scope>
</reference>
<dbReference type="CDD" id="cd11660">
    <property type="entry name" value="SANT_TRF"/>
    <property type="match status" value="1"/>
</dbReference>
<dbReference type="EMBL" id="OZ021736">
    <property type="protein sequence ID" value="CAK9314626.1"/>
    <property type="molecule type" value="Genomic_DNA"/>
</dbReference>
<keyword evidence="2" id="KW-0539">Nucleus</keyword>
<dbReference type="SUPFAM" id="SSF46689">
    <property type="entry name" value="Homeodomain-like"/>
    <property type="match status" value="1"/>
</dbReference>
<gene>
    <name evidence="6" type="ORF">CITCOLO1_LOCUS6390</name>
</gene>
<dbReference type="SMART" id="SM00717">
    <property type="entry name" value="SANT"/>
    <property type="match status" value="1"/>
</dbReference>
<dbReference type="PANTHER" id="PTHR46993">
    <property type="entry name" value="MYB TRANSCRIPTION FACTOR"/>
    <property type="match status" value="1"/>
</dbReference>
<evidence type="ECO:0000259" key="4">
    <source>
        <dbReference type="PROSITE" id="PS50090"/>
    </source>
</evidence>
<evidence type="ECO:0000259" key="5">
    <source>
        <dbReference type="PROSITE" id="PS51294"/>
    </source>
</evidence>
<dbReference type="InterPro" id="IPR001005">
    <property type="entry name" value="SANT/Myb"/>
</dbReference>
<evidence type="ECO:0000313" key="6">
    <source>
        <dbReference type="EMBL" id="CAK9314626.1"/>
    </source>
</evidence>
<evidence type="ECO:0000256" key="1">
    <source>
        <dbReference type="ARBA" id="ARBA00004123"/>
    </source>
</evidence>
<keyword evidence="7" id="KW-1185">Reference proteome</keyword>
<evidence type="ECO:0000313" key="7">
    <source>
        <dbReference type="Proteomes" id="UP001642487"/>
    </source>
</evidence>
<dbReference type="Gene3D" id="1.10.246.220">
    <property type="match status" value="1"/>
</dbReference>
<evidence type="ECO:0000256" key="3">
    <source>
        <dbReference type="SAM" id="MobiDB-lite"/>
    </source>
</evidence>
<dbReference type="InterPro" id="IPR017930">
    <property type="entry name" value="Myb_dom"/>
</dbReference>
<feature type="domain" description="Myb-like" evidence="4">
    <location>
        <begin position="542"/>
        <end position="590"/>
    </location>
</feature>
<evidence type="ECO:0000256" key="2">
    <source>
        <dbReference type="ARBA" id="ARBA00023242"/>
    </source>
</evidence>